<feature type="transmembrane region" description="Helical" evidence="7">
    <location>
        <begin position="321"/>
        <end position="342"/>
    </location>
</feature>
<keyword evidence="2" id="KW-1003">Cell membrane</keyword>
<evidence type="ECO:0000256" key="2">
    <source>
        <dbReference type="ARBA" id="ARBA00022475"/>
    </source>
</evidence>
<dbReference type="Pfam" id="PF04024">
    <property type="entry name" value="PspC"/>
    <property type="match status" value="1"/>
</dbReference>
<feature type="transmembrane region" description="Helical" evidence="7">
    <location>
        <begin position="354"/>
        <end position="375"/>
    </location>
</feature>
<feature type="region of interest" description="Disordered" evidence="6">
    <location>
        <begin position="1"/>
        <end position="54"/>
    </location>
</feature>
<evidence type="ECO:0000256" key="4">
    <source>
        <dbReference type="ARBA" id="ARBA00022989"/>
    </source>
</evidence>
<dbReference type="InterPro" id="IPR007168">
    <property type="entry name" value="Phageshock_PspC_N"/>
</dbReference>
<dbReference type="RefSeq" id="WP_254747003.1">
    <property type="nucleotide sequence ID" value="NZ_JANCLV010000001.1"/>
</dbReference>
<accession>A0ABT1LJR9</accession>
<keyword evidence="10" id="KW-1185">Reference proteome</keyword>
<evidence type="ECO:0000256" key="5">
    <source>
        <dbReference type="ARBA" id="ARBA00023136"/>
    </source>
</evidence>
<feature type="region of interest" description="Disordered" evidence="6">
    <location>
        <begin position="241"/>
        <end position="266"/>
    </location>
</feature>
<gene>
    <name evidence="9" type="ORF">NFC73_01200</name>
</gene>
<feature type="transmembrane region" description="Helical" evidence="7">
    <location>
        <begin position="382"/>
        <end position="400"/>
    </location>
</feature>
<evidence type="ECO:0000256" key="7">
    <source>
        <dbReference type="SAM" id="Phobius"/>
    </source>
</evidence>
<feature type="compositionally biased region" description="Polar residues" evidence="6">
    <location>
        <begin position="246"/>
        <end position="259"/>
    </location>
</feature>
<organism evidence="9 10">
    <name type="scientific">Pseudarthrobacter humi</name>
    <dbReference type="NCBI Taxonomy" id="2952523"/>
    <lineage>
        <taxon>Bacteria</taxon>
        <taxon>Bacillati</taxon>
        <taxon>Actinomycetota</taxon>
        <taxon>Actinomycetes</taxon>
        <taxon>Micrococcales</taxon>
        <taxon>Micrococcaceae</taxon>
        <taxon>Pseudarthrobacter</taxon>
    </lineage>
</organism>
<dbReference type="EMBL" id="JANCLV010000001">
    <property type="protein sequence ID" value="MCP8998354.1"/>
    <property type="molecule type" value="Genomic_DNA"/>
</dbReference>
<dbReference type="InterPro" id="IPR052027">
    <property type="entry name" value="PspC"/>
</dbReference>
<feature type="transmembrane region" description="Helical" evidence="7">
    <location>
        <begin position="187"/>
        <end position="205"/>
    </location>
</feature>
<keyword evidence="3 7" id="KW-0812">Transmembrane</keyword>
<protein>
    <submittedName>
        <fullName evidence="9">PspC domain-containing protein</fullName>
    </submittedName>
</protein>
<dbReference type="PANTHER" id="PTHR33885">
    <property type="entry name" value="PHAGE SHOCK PROTEIN C"/>
    <property type="match status" value="1"/>
</dbReference>
<feature type="region of interest" description="Disordered" evidence="6">
    <location>
        <begin position="298"/>
        <end position="319"/>
    </location>
</feature>
<name>A0ABT1LJR9_9MICC</name>
<sequence>MNSHTPTPDDGQPTEPLPPRDPDQPTEPLLPPPAASQDTAPAAGPYDGPYSGPYANPSAGQYAGPYSSAKAPGQSGDFFTWVRSHGIQRGRDRWIGGVSSGIAHRMGIDPLIVRGIFIVLTLFAGIGVLLYGLAWAFLPEPDGRIHVQEAGAGRWSSGMTGALITTVVGLTGLGGGFWGWSRNGFGGFLWTVFWVGGAIYFIYYLTQRNKARNGAPMNAAPQPAGANSGYPADPTAPYASPFAATDSASTRTSNTSGASGSAPYLPVPPSGVNPPYGGGAYGGGAYGGGSYGGGNDGGAYGGYQPPQGPARAPKVRPSGPGAPAVAITAGTALLVGGGLKALDAGNVINLGDAANAIVWASGAAVLGLGILIAGLRGRTSGILGFFAVVALVIGGIFNVVGNGDRVRFSQVDWAPTSQQQAADGFSVTGGRGTVDLTQLAAQAPLDSDVVVPLDITASNVTVILPSNIPVDVRADMTLGNLNEGTNHRGGITSRESSYNTDKPGGHLIIRIDGTVSNVTIQEGN</sequence>
<feature type="region of interest" description="Disordered" evidence="6">
    <location>
        <begin position="481"/>
        <end position="505"/>
    </location>
</feature>
<feature type="domain" description="Phage shock protein PspC N-terminal" evidence="8">
    <location>
        <begin position="91"/>
        <end position="140"/>
    </location>
</feature>
<feature type="transmembrane region" description="Helical" evidence="7">
    <location>
        <begin position="159"/>
        <end position="181"/>
    </location>
</feature>
<evidence type="ECO:0000256" key="1">
    <source>
        <dbReference type="ARBA" id="ARBA00004162"/>
    </source>
</evidence>
<feature type="transmembrane region" description="Helical" evidence="7">
    <location>
        <begin position="116"/>
        <end position="138"/>
    </location>
</feature>
<comment type="subcellular location">
    <subcellularLocation>
        <location evidence="1">Cell membrane</location>
        <topology evidence="1">Single-pass membrane protein</topology>
    </subcellularLocation>
</comment>
<evidence type="ECO:0000313" key="10">
    <source>
        <dbReference type="Proteomes" id="UP001524318"/>
    </source>
</evidence>
<evidence type="ECO:0000256" key="6">
    <source>
        <dbReference type="SAM" id="MobiDB-lite"/>
    </source>
</evidence>
<dbReference type="Proteomes" id="UP001524318">
    <property type="component" value="Unassembled WGS sequence"/>
</dbReference>
<proteinExistence type="predicted"/>
<keyword evidence="4 7" id="KW-1133">Transmembrane helix</keyword>
<evidence type="ECO:0000259" key="8">
    <source>
        <dbReference type="Pfam" id="PF04024"/>
    </source>
</evidence>
<evidence type="ECO:0000313" key="9">
    <source>
        <dbReference type="EMBL" id="MCP8998354.1"/>
    </source>
</evidence>
<keyword evidence="5 7" id="KW-0472">Membrane</keyword>
<reference evidence="9 10" key="1">
    <citation type="submission" date="2022-06" db="EMBL/GenBank/DDBJ databases">
        <title>Pseudarthrobacter sp. strain RMG13 Genome sequencing and assembly.</title>
        <authorList>
            <person name="Kim I."/>
        </authorList>
    </citation>
    <scope>NUCLEOTIDE SEQUENCE [LARGE SCALE GENOMIC DNA]</scope>
    <source>
        <strain evidence="9 10">RMG13</strain>
    </source>
</reference>
<evidence type="ECO:0000256" key="3">
    <source>
        <dbReference type="ARBA" id="ARBA00022692"/>
    </source>
</evidence>
<comment type="caution">
    <text evidence="9">The sequence shown here is derived from an EMBL/GenBank/DDBJ whole genome shotgun (WGS) entry which is preliminary data.</text>
</comment>
<dbReference type="PANTHER" id="PTHR33885:SF3">
    <property type="entry name" value="PHAGE SHOCK PROTEIN C"/>
    <property type="match status" value="1"/>
</dbReference>